<feature type="transmembrane region" description="Helical" evidence="10">
    <location>
        <begin position="341"/>
        <end position="365"/>
    </location>
</feature>
<dbReference type="Proteomes" id="UP001460270">
    <property type="component" value="Unassembled WGS sequence"/>
</dbReference>
<accession>A0AAW0MSH9</accession>
<feature type="transmembrane region" description="Helical" evidence="10">
    <location>
        <begin position="306"/>
        <end position="329"/>
    </location>
</feature>
<keyword evidence="4" id="KW-0796">Tight junction</keyword>
<evidence type="ECO:0008006" key="14">
    <source>
        <dbReference type="Google" id="ProtNLM"/>
    </source>
</evidence>
<evidence type="ECO:0000256" key="5">
    <source>
        <dbReference type="ARBA" id="ARBA00022475"/>
    </source>
</evidence>
<comment type="similarity">
    <text evidence="3">Belongs to the claudin family.</text>
</comment>
<dbReference type="GO" id="GO:0005886">
    <property type="term" value="C:plasma membrane"/>
    <property type="evidence" value="ECO:0007669"/>
    <property type="project" value="UniProtKB-SubCell"/>
</dbReference>
<evidence type="ECO:0000256" key="6">
    <source>
        <dbReference type="ARBA" id="ARBA00022692"/>
    </source>
</evidence>
<keyword evidence="7" id="KW-0965">Cell junction</keyword>
<evidence type="ECO:0000256" key="2">
    <source>
        <dbReference type="ARBA" id="ARBA00004651"/>
    </source>
</evidence>
<evidence type="ECO:0000256" key="10">
    <source>
        <dbReference type="SAM" id="Phobius"/>
    </source>
</evidence>
<feature type="chain" id="PRO_5043799524" description="Claudin" evidence="11">
    <location>
        <begin position="22"/>
        <end position="481"/>
    </location>
</feature>
<dbReference type="InterPro" id="IPR006187">
    <property type="entry name" value="Claudin"/>
</dbReference>
<keyword evidence="13" id="KW-1185">Reference proteome</keyword>
<feature type="transmembrane region" description="Helical" evidence="10">
    <location>
        <begin position="226"/>
        <end position="248"/>
    </location>
</feature>
<feature type="transmembrane region" description="Helical" evidence="10">
    <location>
        <begin position="385"/>
        <end position="408"/>
    </location>
</feature>
<keyword evidence="8 10" id="KW-1133">Transmembrane helix</keyword>
<dbReference type="AlphaFoldDB" id="A0AAW0MSH9"/>
<evidence type="ECO:0000256" key="4">
    <source>
        <dbReference type="ARBA" id="ARBA00022427"/>
    </source>
</evidence>
<dbReference type="PRINTS" id="PR01077">
    <property type="entry name" value="CLAUDIN"/>
</dbReference>
<dbReference type="PROSITE" id="PS01346">
    <property type="entry name" value="CLAUDIN"/>
    <property type="match status" value="2"/>
</dbReference>
<dbReference type="EMBL" id="JBBPFD010000021">
    <property type="protein sequence ID" value="KAK7882505.1"/>
    <property type="molecule type" value="Genomic_DNA"/>
</dbReference>
<feature type="signal peptide" evidence="11">
    <location>
        <begin position="1"/>
        <end position="21"/>
    </location>
</feature>
<sequence>MSGLQILALLSGVAGFGASLAATVSNEWRATSRASSVITATWVLQGLWNNCAGNAIGALHCRPHHTIFQLEGYIQACRGLMIAAVCLGFFGSIFALVGMKCTKIGGSDQNKARIACLAGVSFILSGLCSLSACSLYAHRITSEFFDPMFMAQKYELGAALFIGWAGSVLCILGGCMFCFSIAGSFSKSHSQRSYIYKGTVTSFPKGQGISAPPDLLIKIDPLRHQLLSIFAFLVTSLGWFFVLCTMAMDYWRISQIGGQGGSYIIKVAWYWSNLWKDCFTDSTAITNCRDYPVLWSVATYVQGVRGLLMCGLTIAFFAVVLCFVGMECTYIGGSEAVKDKLVLAGAVFHFVGGLSDICAYCLYINRVARNSFASNLPAGELRYDLGPPIFLGLVGCFLIYFGAILYAVTVFRVIFPKREVVNVYGANTYAVPRSRNRSLYTGYYKPSRQYGYYMGSGRSSSSKVSMLSRTTEKISQRDAFV</sequence>
<evidence type="ECO:0000313" key="12">
    <source>
        <dbReference type="EMBL" id="KAK7882505.1"/>
    </source>
</evidence>
<evidence type="ECO:0000256" key="3">
    <source>
        <dbReference type="ARBA" id="ARBA00008295"/>
    </source>
</evidence>
<evidence type="ECO:0000256" key="9">
    <source>
        <dbReference type="ARBA" id="ARBA00023136"/>
    </source>
</evidence>
<keyword evidence="9 10" id="KW-0472">Membrane</keyword>
<dbReference type="GO" id="GO:0005923">
    <property type="term" value="C:bicellular tight junction"/>
    <property type="evidence" value="ECO:0007669"/>
    <property type="project" value="UniProtKB-SubCell"/>
</dbReference>
<comment type="caution">
    <text evidence="12">The sequence shown here is derived from an EMBL/GenBank/DDBJ whole genome shotgun (WGS) entry which is preliminary data.</text>
</comment>
<feature type="transmembrane region" description="Helical" evidence="10">
    <location>
        <begin position="80"/>
        <end position="102"/>
    </location>
</feature>
<dbReference type="InterPro" id="IPR017974">
    <property type="entry name" value="Claudin_CS"/>
</dbReference>
<proteinExistence type="inferred from homology"/>
<dbReference type="Gene3D" id="1.20.140.150">
    <property type="match status" value="2"/>
</dbReference>
<evidence type="ECO:0000256" key="7">
    <source>
        <dbReference type="ARBA" id="ARBA00022949"/>
    </source>
</evidence>
<dbReference type="GO" id="GO:0005198">
    <property type="term" value="F:structural molecule activity"/>
    <property type="evidence" value="ECO:0007669"/>
    <property type="project" value="InterPro"/>
</dbReference>
<feature type="transmembrane region" description="Helical" evidence="10">
    <location>
        <begin position="114"/>
        <end position="137"/>
    </location>
</feature>
<dbReference type="InterPro" id="IPR004031">
    <property type="entry name" value="PMP22/EMP/MP20/Claudin"/>
</dbReference>
<gene>
    <name evidence="12" type="ORF">WMY93_028679</name>
</gene>
<protein>
    <recommendedName>
        <fullName evidence="14">Claudin</fullName>
    </recommendedName>
</protein>
<evidence type="ECO:0000313" key="13">
    <source>
        <dbReference type="Proteomes" id="UP001460270"/>
    </source>
</evidence>
<keyword evidence="11" id="KW-0732">Signal</keyword>
<evidence type="ECO:0000256" key="11">
    <source>
        <dbReference type="SAM" id="SignalP"/>
    </source>
</evidence>
<organism evidence="12 13">
    <name type="scientific">Mugilogobius chulae</name>
    <name type="common">yellowstripe goby</name>
    <dbReference type="NCBI Taxonomy" id="88201"/>
    <lineage>
        <taxon>Eukaryota</taxon>
        <taxon>Metazoa</taxon>
        <taxon>Chordata</taxon>
        <taxon>Craniata</taxon>
        <taxon>Vertebrata</taxon>
        <taxon>Euteleostomi</taxon>
        <taxon>Actinopterygii</taxon>
        <taxon>Neopterygii</taxon>
        <taxon>Teleostei</taxon>
        <taxon>Neoteleostei</taxon>
        <taxon>Acanthomorphata</taxon>
        <taxon>Gobiaria</taxon>
        <taxon>Gobiiformes</taxon>
        <taxon>Gobioidei</taxon>
        <taxon>Gobiidae</taxon>
        <taxon>Gobionellinae</taxon>
        <taxon>Mugilogobius</taxon>
    </lineage>
</organism>
<name>A0AAW0MSH9_9GOBI</name>
<evidence type="ECO:0000256" key="1">
    <source>
        <dbReference type="ARBA" id="ARBA00004435"/>
    </source>
</evidence>
<evidence type="ECO:0000256" key="8">
    <source>
        <dbReference type="ARBA" id="ARBA00022989"/>
    </source>
</evidence>
<keyword evidence="5" id="KW-1003">Cell membrane</keyword>
<comment type="subcellular location">
    <subcellularLocation>
        <location evidence="1">Cell junction</location>
        <location evidence="1">Tight junction</location>
    </subcellularLocation>
    <subcellularLocation>
        <location evidence="2">Cell membrane</location>
        <topology evidence="2">Multi-pass membrane protein</topology>
    </subcellularLocation>
</comment>
<dbReference type="PANTHER" id="PTHR12002">
    <property type="entry name" value="CLAUDIN"/>
    <property type="match status" value="1"/>
</dbReference>
<keyword evidence="6 10" id="KW-0812">Transmembrane</keyword>
<feature type="transmembrane region" description="Helical" evidence="10">
    <location>
        <begin position="157"/>
        <end position="182"/>
    </location>
</feature>
<reference evidence="13" key="1">
    <citation type="submission" date="2024-04" db="EMBL/GenBank/DDBJ databases">
        <title>Salinicola lusitanus LLJ914,a marine bacterium isolated from the Okinawa Trough.</title>
        <authorList>
            <person name="Li J."/>
        </authorList>
    </citation>
    <scope>NUCLEOTIDE SEQUENCE [LARGE SCALE GENOMIC DNA]</scope>
</reference>
<dbReference type="Pfam" id="PF00822">
    <property type="entry name" value="PMP22_Claudin"/>
    <property type="match status" value="2"/>
</dbReference>